<comment type="caution">
    <text evidence="2">The sequence shown here is derived from an EMBL/GenBank/DDBJ whole genome shotgun (WGS) entry which is preliminary data.</text>
</comment>
<evidence type="ECO:0000313" key="3">
    <source>
        <dbReference type="Proteomes" id="UP001515660"/>
    </source>
</evidence>
<keyword evidence="1" id="KW-0472">Membrane</keyword>
<dbReference type="EMBL" id="JAANHS010000009">
    <property type="protein sequence ID" value="NHB77526.1"/>
    <property type="molecule type" value="Genomic_DNA"/>
</dbReference>
<dbReference type="Proteomes" id="UP001515660">
    <property type="component" value="Unassembled WGS sequence"/>
</dbReference>
<gene>
    <name evidence="2" type="ORF">G8O29_12370</name>
</gene>
<protein>
    <submittedName>
        <fullName evidence="2">Uncharacterized protein</fullName>
    </submittedName>
</protein>
<reference evidence="2 3" key="1">
    <citation type="journal article" date="2022" name="Microorganisms">
        <title>Genome Sequence and Characterization of a Xanthorhodopsin-Containing, Aerobic Anoxygenic Phototrophic Rhodobacter Species, Isolated from Mesophilic Conditions at Yellowstone National Park.</title>
        <authorList>
            <person name="Kyndt J.A."/>
            <person name="Robertson S."/>
            <person name="Shoffstall I.B."/>
            <person name="Ramaley R.F."/>
            <person name="Meyer T.E."/>
        </authorList>
    </citation>
    <scope>NUCLEOTIDE SEQUENCE [LARGE SCALE GENOMIC DNA]</scope>
    <source>
        <strain evidence="2 3">M37P</strain>
    </source>
</reference>
<evidence type="ECO:0000313" key="2">
    <source>
        <dbReference type="EMBL" id="NHB77526.1"/>
    </source>
</evidence>
<accession>A0ABX0G8T2</accession>
<proteinExistence type="predicted"/>
<feature type="transmembrane region" description="Helical" evidence="1">
    <location>
        <begin position="6"/>
        <end position="24"/>
    </location>
</feature>
<keyword evidence="1" id="KW-0812">Transmembrane</keyword>
<evidence type="ECO:0000256" key="1">
    <source>
        <dbReference type="SAM" id="Phobius"/>
    </source>
</evidence>
<name>A0ABX0G8T2_9RHOB</name>
<sequence length="384" mass="40342">MIRGPISLLIVGSIALVMFLLVAFGPRAFRDYLPESALALLEGQSLQSAFGSAGGGAGGRTAADLLDDGADGLEARGPVAALAGNRPVFISQVLKGHRTRIAKDIPAEITTIRPISGCKPTPPSEAALVGHATAGHSGLELALMTYDDRVLAEAVQVFVNSYRKTGTGLASAGTELAYEAYDVAVTETARPVYLVLLNLHGHRIWNIHLAEGARIERVVLLGGRQAGVANLDPVVPVEVISGEGLAACGLAPAYPLNPGHRFFQVLASGSGTYRQEAEVKLAAMDEAIRAWNIWFRDTFGVSAEATRAGFDRGMVSVVGPEPGEAGPLAVYAPIQGARIRATQDSYFEIRGQGEAASSFAGRVRAIATSFAFGDLTYLRQGVSF</sequence>
<keyword evidence="1" id="KW-1133">Transmembrane helix</keyword>
<organism evidence="2 3">
    <name type="scientific">Rhodobacter calidifons</name>
    <dbReference type="NCBI Taxonomy" id="2715277"/>
    <lineage>
        <taxon>Bacteria</taxon>
        <taxon>Pseudomonadati</taxon>
        <taxon>Pseudomonadota</taxon>
        <taxon>Alphaproteobacteria</taxon>
        <taxon>Rhodobacterales</taxon>
        <taxon>Rhodobacter group</taxon>
        <taxon>Rhodobacter</taxon>
    </lineage>
</organism>
<keyword evidence="3" id="KW-1185">Reference proteome</keyword>
<dbReference type="RefSeq" id="WP_166403557.1">
    <property type="nucleotide sequence ID" value="NZ_JAANHS010000009.1"/>
</dbReference>